<keyword evidence="3 7" id="KW-0223">Dioxygenase</keyword>
<dbReference type="Gene3D" id="3.60.130.10">
    <property type="entry name" value="Clavaminate synthase-like"/>
    <property type="match status" value="1"/>
</dbReference>
<organism evidence="7 8">
    <name type="scientific">Rhodovastum atsumiense</name>
    <dbReference type="NCBI Taxonomy" id="504468"/>
    <lineage>
        <taxon>Bacteria</taxon>
        <taxon>Pseudomonadati</taxon>
        <taxon>Pseudomonadota</taxon>
        <taxon>Alphaproteobacteria</taxon>
        <taxon>Acetobacterales</taxon>
        <taxon>Acetobacteraceae</taxon>
        <taxon>Rhodovastum</taxon>
    </lineage>
</organism>
<evidence type="ECO:0000256" key="3">
    <source>
        <dbReference type="ARBA" id="ARBA00022964"/>
    </source>
</evidence>
<dbReference type="Proteomes" id="UP000325255">
    <property type="component" value="Unassembled WGS sequence"/>
</dbReference>
<feature type="domain" description="TauD/TfdA-like" evidence="6">
    <location>
        <begin position="6"/>
        <end position="264"/>
    </location>
</feature>
<evidence type="ECO:0000256" key="1">
    <source>
        <dbReference type="ARBA" id="ARBA00005896"/>
    </source>
</evidence>
<dbReference type="PANTHER" id="PTHR30468">
    <property type="entry name" value="ALPHA-KETOGLUTARATE-DEPENDENT SULFONATE DIOXYGENASE"/>
    <property type="match status" value="1"/>
</dbReference>
<keyword evidence="2" id="KW-0479">Metal-binding</keyword>
<gene>
    <name evidence="7" type="ORF">F1189_28500</name>
</gene>
<keyword evidence="5" id="KW-0408">Iron</keyword>
<dbReference type="InterPro" id="IPR042098">
    <property type="entry name" value="TauD-like_sf"/>
</dbReference>
<evidence type="ECO:0000256" key="5">
    <source>
        <dbReference type="ARBA" id="ARBA00023004"/>
    </source>
</evidence>
<dbReference type="InterPro" id="IPR003819">
    <property type="entry name" value="TauD/TfdA-like"/>
</dbReference>
<keyword evidence="8" id="KW-1185">Reference proteome</keyword>
<dbReference type="EMBL" id="VWPK01000077">
    <property type="protein sequence ID" value="KAA5608576.1"/>
    <property type="molecule type" value="Genomic_DNA"/>
</dbReference>
<dbReference type="InterPro" id="IPR051323">
    <property type="entry name" value="AtsK-like"/>
</dbReference>
<proteinExistence type="inferred from homology"/>
<reference evidence="7 8" key="1">
    <citation type="submission" date="2019-09" db="EMBL/GenBank/DDBJ databases">
        <title>Genome sequence of Rhodovastum atsumiense, a diverse member of the Acetobacteraceae family of non-sulfur purple photosynthetic bacteria.</title>
        <authorList>
            <person name="Meyer T."/>
            <person name="Kyndt J."/>
        </authorList>
    </citation>
    <scope>NUCLEOTIDE SEQUENCE [LARGE SCALE GENOMIC DNA]</scope>
    <source>
        <strain evidence="7 8">DSM 21279</strain>
    </source>
</reference>
<dbReference type="GO" id="GO:0005737">
    <property type="term" value="C:cytoplasm"/>
    <property type="evidence" value="ECO:0007669"/>
    <property type="project" value="TreeGrafter"/>
</dbReference>
<evidence type="ECO:0000313" key="7">
    <source>
        <dbReference type="EMBL" id="KAA5608576.1"/>
    </source>
</evidence>
<evidence type="ECO:0000256" key="4">
    <source>
        <dbReference type="ARBA" id="ARBA00023002"/>
    </source>
</evidence>
<comment type="caution">
    <text evidence="7">The sequence shown here is derived from an EMBL/GenBank/DDBJ whole genome shotgun (WGS) entry which is preliminary data.</text>
</comment>
<dbReference type="PANTHER" id="PTHR30468:SF1">
    <property type="entry name" value="ALPHA-KETOGLUTARATE-DEPENDENT SULFONATE DIOXYGENASE"/>
    <property type="match status" value="1"/>
</dbReference>
<dbReference type="OrthoDB" id="7346227at2"/>
<dbReference type="RefSeq" id="WP_150045266.1">
    <property type="nucleotide sequence ID" value="NZ_OW485601.1"/>
</dbReference>
<dbReference type="Pfam" id="PF02668">
    <property type="entry name" value="TauD"/>
    <property type="match status" value="1"/>
</dbReference>
<dbReference type="GO" id="GO:0046872">
    <property type="term" value="F:metal ion binding"/>
    <property type="evidence" value="ECO:0007669"/>
    <property type="project" value="UniProtKB-KW"/>
</dbReference>
<name>A0A5M6IJY5_9PROT</name>
<protein>
    <submittedName>
        <fullName evidence="7">Taurine dioxygenase</fullName>
    </submittedName>
</protein>
<dbReference type="SUPFAM" id="SSF51197">
    <property type="entry name" value="Clavaminate synthase-like"/>
    <property type="match status" value="1"/>
</dbReference>
<evidence type="ECO:0000256" key="2">
    <source>
        <dbReference type="ARBA" id="ARBA00022723"/>
    </source>
</evidence>
<accession>A0A5M6IJY5</accession>
<keyword evidence="4" id="KW-0560">Oxidoreductase</keyword>
<evidence type="ECO:0000259" key="6">
    <source>
        <dbReference type="Pfam" id="PF02668"/>
    </source>
</evidence>
<evidence type="ECO:0000313" key="8">
    <source>
        <dbReference type="Proteomes" id="UP000325255"/>
    </source>
</evidence>
<dbReference type="GO" id="GO:0006790">
    <property type="term" value="P:sulfur compound metabolic process"/>
    <property type="evidence" value="ECO:0007669"/>
    <property type="project" value="TreeGrafter"/>
</dbReference>
<dbReference type="AlphaFoldDB" id="A0A5M6IJY5"/>
<sequence>MAIRLSPISPHLGAEVDGIDLSLPLANLEAVALQEALVAHQVLVFRNQPLDYEGARTLGRVFGELHIHPNTPGPEGYPEILPIHADATSRRVAGERWHSDVSCDPNPPFASILYLHTVPPVGGDTLFASQYAAYDALSSRLKTFLEGLTALHDGGPTYRATNAKLGIPDTGKTYPSAIHPVIRTNPANGRRALFVNEVFTQGINELPEAESEALLAFLFRHATRPDFQIRLRWQPHSVAIWDNRFVQHLAIWDYFPQVRSGFRVTVRGDRPI</sequence>
<comment type="similarity">
    <text evidence="1">Belongs to the TfdA dioxygenase family.</text>
</comment>
<dbReference type="GO" id="GO:0000908">
    <property type="term" value="F:taurine dioxygenase activity"/>
    <property type="evidence" value="ECO:0007669"/>
    <property type="project" value="TreeGrafter"/>
</dbReference>